<evidence type="ECO:0000259" key="12">
    <source>
        <dbReference type="Pfam" id="PF20922"/>
    </source>
</evidence>
<comment type="caution">
    <text evidence="10">Lacks conserved residue(s) required for the propagation of feature annotation.</text>
</comment>
<comment type="subunit">
    <text evidence="10">Monomer.</text>
</comment>
<evidence type="ECO:0000256" key="5">
    <source>
        <dbReference type="ARBA" id="ARBA00022714"/>
    </source>
</evidence>
<keyword evidence="8 10" id="KW-0411">Iron-sulfur</keyword>
<dbReference type="InterPro" id="IPR007785">
    <property type="entry name" value="Anamorsin"/>
</dbReference>
<evidence type="ECO:0000256" key="2">
    <source>
        <dbReference type="ARBA" id="ARBA00008169"/>
    </source>
</evidence>
<comment type="cofactor">
    <cofactor evidence="1 10">
        <name>[4Fe-4S] cluster</name>
        <dbReference type="ChEBI" id="CHEBI:49883"/>
    </cofactor>
</comment>
<evidence type="ECO:0000256" key="7">
    <source>
        <dbReference type="ARBA" id="ARBA00023004"/>
    </source>
</evidence>
<feature type="binding site" evidence="10">
    <location>
        <position position="206"/>
    </location>
    <ligand>
        <name>[2Fe-2S] cluster</name>
        <dbReference type="ChEBI" id="CHEBI:190135"/>
    </ligand>
</feature>
<keyword evidence="7 10" id="KW-0408">Iron</keyword>
<feature type="binding site" evidence="10">
    <location>
        <position position="235"/>
    </location>
    <ligand>
        <name>[4Fe-4S] cluster</name>
        <dbReference type="ChEBI" id="CHEBI:49883"/>
    </ligand>
</feature>
<evidence type="ECO:0000259" key="11">
    <source>
        <dbReference type="Pfam" id="PF05093"/>
    </source>
</evidence>
<feature type="binding site" evidence="10">
    <location>
        <position position="246"/>
    </location>
    <ligand>
        <name>[4Fe-4S] cluster</name>
        <dbReference type="ChEBI" id="CHEBI:49883"/>
    </ligand>
</feature>
<dbReference type="EMBL" id="JAXIOK010000004">
    <property type="protein sequence ID" value="KAK4773267.1"/>
    <property type="molecule type" value="Genomic_DNA"/>
</dbReference>
<comment type="function">
    <text evidence="10">Component of the cytosolic iron-sulfur (Fe-S) protein assembly (CIA) machinery. Required for the maturation of extramitochondrial Fe-S proteins. Part of an electron transfer chain functioning in an early step of cytosolic Fe-S biogenesis, facilitating the de novo assembly of a [4Fe-4S] cluster on the cytosolic Fe-S scaffold complex. Electrons are transferred from NADPH via a FAD- and FMN-containing diflavin oxidoreductase. Together with the diflavin oxidoreductase, also required for the assembly of the diferric tyrosyl radical cofactor of ribonucleotide reductase (RNR), probably by providing electrons for reduction during radical cofactor maturation in the catalytic small subunit.</text>
</comment>
<protein>
    <recommendedName>
        <fullName evidence="10">Anamorsin homolog</fullName>
    </recommendedName>
    <alternativeName>
        <fullName evidence="10">Fe-S cluster assembly protein DRE2 homolog</fullName>
    </alternativeName>
</protein>
<feature type="short sequence motif" description="Cx2C motif 2" evidence="10">
    <location>
        <begin position="243"/>
        <end position="246"/>
    </location>
</feature>
<gene>
    <name evidence="13" type="ORF">SAY87_028286</name>
</gene>
<feature type="region of interest" description="Fe-S binding site B" evidence="10">
    <location>
        <begin position="232"/>
        <end position="246"/>
    </location>
</feature>
<feature type="binding site" evidence="10">
    <location>
        <position position="232"/>
    </location>
    <ligand>
        <name>[4Fe-4S] cluster</name>
        <dbReference type="ChEBI" id="CHEBI:49883"/>
    </ligand>
</feature>
<dbReference type="HAMAP" id="MF_03115">
    <property type="entry name" value="Anamorsin"/>
    <property type="match status" value="1"/>
</dbReference>
<organism evidence="13 14">
    <name type="scientific">Trapa incisa</name>
    <dbReference type="NCBI Taxonomy" id="236973"/>
    <lineage>
        <taxon>Eukaryota</taxon>
        <taxon>Viridiplantae</taxon>
        <taxon>Streptophyta</taxon>
        <taxon>Embryophyta</taxon>
        <taxon>Tracheophyta</taxon>
        <taxon>Spermatophyta</taxon>
        <taxon>Magnoliopsida</taxon>
        <taxon>eudicotyledons</taxon>
        <taxon>Gunneridae</taxon>
        <taxon>Pentapetalae</taxon>
        <taxon>rosids</taxon>
        <taxon>malvids</taxon>
        <taxon>Myrtales</taxon>
        <taxon>Lythraceae</taxon>
        <taxon>Trapa</taxon>
    </lineage>
</organism>
<comment type="cofactor">
    <cofactor evidence="10">
        <name>[2Fe-2S] cluster</name>
        <dbReference type="ChEBI" id="CHEBI:190135"/>
    </cofactor>
</comment>
<keyword evidence="6 10" id="KW-0479">Metal-binding</keyword>
<reference evidence="13 14" key="1">
    <citation type="journal article" date="2023" name="Hortic Res">
        <title>Pangenome of water caltrop reveals structural variations and asymmetric subgenome divergence after allopolyploidization.</title>
        <authorList>
            <person name="Zhang X."/>
            <person name="Chen Y."/>
            <person name="Wang L."/>
            <person name="Yuan Y."/>
            <person name="Fang M."/>
            <person name="Shi L."/>
            <person name="Lu R."/>
            <person name="Comes H.P."/>
            <person name="Ma Y."/>
            <person name="Chen Y."/>
            <person name="Huang G."/>
            <person name="Zhou Y."/>
            <person name="Zheng Z."/>
            <person name="Qiu Y."/>
        </authorList>
    </citation>
    <scope>NUCLEOTIDE SEQUENCE [LARGE SCALE GENOMIC DNA]</scope>
    <source>
        <tissue evidence="13">Roots</tissue>
    </source>
</reference>
<dbReference type="GO" id="GO:0051537">
    <property type="term" value="F:2 iron, 2 sulfur cluster binding"/>
    <property type="evidence" value="ECO:0007669"/>
    <property type="project" value="UniProtKB-UniRule"/>
</dbReference>
<dbReference type="InterPro" id="IPR049011">
    <property type="entry name" value="Anamorsin_N_metazoan"/>
</dbReference>
<keyword evidence="14" id="KW-1185">Reference proteome</keyword>
<dbReference type="Gene3D" id="3.40.50.150">
    <property type="entry name" value="Vaccinia Virus protein VP39"/>
    <property type="match status" value="1"/>
</dbReference>
<feature type="binding site" evidence="10">
    <location>
        <position position="204"/>
    </location>
    <ligand>
        <name>[2Fe-2S] cluster</name>
        <dbReference type="ChEBI" id="CHEBI:190135"/>
    </ligand>
</feature>
<dbReference type="GO" id="GO:0005758">
    <property type="term" value="C:mitochondrial intermembrane space"/>
    <property type="evidence" value="ECO:0007669"/>
    <property type="project" value="UniProtKB-SubCell"/>
</dbReference>
<dbReference type="SUPFAM" id="SSF53335">
    <property type="entry name" value="S-adenosyl-L-methionine-dependent methyltransferases"/>
    <property type="match status" value="1"/>
</dbReference>
<dbReference type="Pfam" id="PF20922">
    <property type="entry name" value="Anamorsin_N"/>
    <property type="match status" value="1"/>
</dbReference>
<keyword evidence="9 10" id="KW-0496">Mitochondrion</keyword>
<dbReference type="Pfam" id="PF05093">
    <property type="entry name" value="CIAPIN1"/>
    <property type="match status" value="1"/>
</dbReference>
<proteinExistence type="inferred from homology"/>
<evidence type="ECO:0000256" key="4">
    <source>
        <dbReference type="ARBA" id="ARBA00022490"/>
    </source>
</evidence>
<feature type="domain" description="Anamorsin C-terminal" evidence="11">
    <location>
        <begin position="192"/>
        <end position="262"/>
    </location>
</feature>
<evidence type="ECO:0000313" key="14">
    <source>
        <dbReference type="Proteomes" id="UP001345219"/>
    </source>
</evidence>
<comment type="domain">
    <text evidence="10">The N-terminal domain has structural similarity with S-adenosyl-L-methionine-dependent methyltransferases, but does not bind S-adenosyl-L-methionine. It is required for correct assembly of the 2 Fe-S clusters.</text>
</comment>
<keyword evidence="3 10" id="KW-0004">4Fe-4S</keyword>
<comment type="subcellular location">
    <subcellularLocation>
        <location evidence="10">Cytoplasm</location>
    </subcellularLocation>
    <subcellularLocation>
        <location evidence="10">Mitochondrion intermembrane space</location>
    </subcellularLocation>
</comment>
<keyword evidence="5 10" id="KW-0001">2Fe-2S</keyword>
<comment type="domain">
    <text evidence="10">The twin Cx2C motifs are involved in the recognition by the mitochondrial MIA40-ERV1 disulfide relay system. The formation of 2 disulfide bonds in the Cx2C motifs through dithiol/disulfide exchange reactions effectively traps the protein in the mitochondrial intermembrane space.</text>
</comment>
<evidence type="ECO:0000313" key="13">
    <source>
        <dbReference type="EMBL" id="KAK4773267.1"/>
    </source>
</evidence>
<evidence type="ECO:0000256" key="6">
    <source>
        <dbReference type="ARBA" id="ARBA00022723"/>
    </source>
</evidence>
<evidence type="ECO:0000256" key="10">
    <source>
        <dbReference type="HAMAP-Rule" id="MF_03115"/>
    </source>
</evidence>
<dbReference type="InterPro" id="IPR029063">
    <property type="entry name" value="SAM-dependent_MTases_sf"/>
</dbReference>
<dbReference type="PANTHER" id="PTHR13273">
    <property type="entry name" value="ANAMORSIN"/>
    <property type="match status" value="1"/>
</dbReference>
<name>A0AAN7QNW8_9MYRT</name>
<dbReference type="AlphaFoldDB" id="A0AAN7QNW8"/>
<feature type="domain" description="Anamorsin N-terminal" evidence="12">
    <location>
        <begin position="43"/>
        <end position="126"/>
    </location>
</feature>
<dbReference type="GO" id="GO:0016226">
    <property type="term" value="P:iron-sulfur cluster assembly"/>
    <property type="evidence" value="ECO:0007669"/>
    <property type="project" value="UniProtKB-UniRule"/>
</dbReference>
<dbReference type="GO" id="GO:0046872">
    <property type="term" value="F:metal ion binding"/>
    <property type="evidence" value="ECO:0007669"/>
    <property type="project" value="UniProtKB-KW"/>
</dbReference>
<comment type="caution">
    <text evidence="13">The sequence shown here is derived from an EMBL/GenBank/DDBJ whole genome shotgun (WGS) entry which is preliminary data.</text>
</comment>
<sequence length="271" mass="29548">MATENTVLALTDDVVLRTHEILLLTKVLGNDKFDDCQPQIITQATSLGQLPLESSSVQVVVAICRSFEFPDDQLYGEISRVLKPGGDLVIQRFSHPDEDELVKLSSSLVRKLLLVGFLEAQVIQRKLPTVVPHIVVKATKPSWKVGSSFALRKTPKVLSKVQLDDEDDLIDEDSLLSEEDLRKPPLPLVDDCEVGSTRKACKNCVCGRAESEAAVEKLGLSADQLDNPQSACGNCGLGDAFRCSTCPYKGLPPFKLGEKVSLPTNFLAADM</sequence>
<keyword evidence="4 10" id="KW-0963">Cytoplasm</keyword>
<dbReference type="Proteomes" id="UP001345219">
    <property type="component" value="Chromosome 22"/>
</dbReference>
<accession>A0AAN7QNW8</accession>
<feature type="binding site" evidence="10">
    <location>
        <position position="192"/>
    </location>
    <ligand>
        <name>[2Fe-2S] cluster</name>
        <dbReference type="ChEBI" id="CHEBI:190135"/>
    </ligand>
</feature>
<dbReference type="GO" id="GO:0051539">
    <property type="term" value="F:4 iron, 4 sulfur cluster binding"/>
    <property type="evidence" value="ECO:0007669"/>
    <property type="project" value="UniProtKB-KW"/>
</dbReference>
<feature type="binding site" evidence="10">
    <location>
        <position position="243"/>
    </location>
    <ligand>
        <name>[4Fe-4S] cluster</name>
        <dbReference type="ChEBI" id="CHEBI:49883"/>
    </ligand>
</feature>
<evidence type="ECO:0000256" key="8">
    <source>
        <dbReference type="ARBA" id="ARBA00023014"/>
    </source>
</evidence>
<comment type="similarity">
    <text evidence="2 10">Belongs to the anamorsin family.</text>
</comment>
<dbReference type="InterPro" id="IPR046408">
    <property type="entry name" value="CIAPIN1"/>
</dbReference>
<dbReference type="GO" id="GO:0009055">
    <property type="term" value="F:electron transfer activity"/>
    <property type="evidence" value="ECO:0007669"/>
    <property type="project" value="UniProtKB-UniRule"/>
</dbReference>
<evidence type="ECO:0000256" key="3">
    <source>
        <dbReference type="ARBA" id="ARBA00022485"/>
    </source>
</evidence>
<comment type="domain">
    <text evidence="10">The C-terminal domain binds 2 Fe-S clusters but is otherwise mostly in an intrinsically disordered conformation.</text>
</comment>
<dbReference type="PANTHER" id="PTHR13273:SF14">
    <property type="entry name" value="ANAMORSIN"/>
    <property type="match status" value="1"/>
</dbReference>
<feature type="binding site" evidence="10">
    <location>
        <position position="201"/>
    </location>
    <ligand>
        <name>[2Fe-2S] cluster</name>
        <dbReference type="ChEBI" id="CHEBI:190135"/>
    </ligand>
</feature>
<evidence type="ECO:0000256" key="9">
    <source>
        <dbReference type="ARBA" id="ARBA00023128"/>
    </source>
</evidence>
<feature type="short sequence motif" description="Cx2C motif 1" evidence="10">
    <location>
        <begin position="232"/>
        <end position="235"/>
    </location>
</feature>
<evidence type="ECO:0000256" key="1">
    <source>
        <dbReference type="ARBA" id="ARBA00001966"/>
    </source>
</evidence>